<dbReference type="Proteomes" id="UP000011765">
    <property type="component" value="Chromosome"/>
</dbReference>
<comment type="cofactor">
    <cofactor evidence="8 10">
        <name>Zn(2+)</name>
        <dbReference type="ChEBI" id="CHEBI:29105"/>
    </cofactor>
    <text evidence="8 10">Binds 1 zinc ion per subunit.</text>
</comment>
<dbReference type="UniPathway" id="UPA00391"/>
<name>M1E713_9BACT</name>
<evidence type="ECO:0000256" key="2">
    <source>
        <dbReference type="ARBA" id="ARBA00008900"/>
    </source>
</evidence>
<evidence type="ECO:0000256" key="4">
    <source>
        <dbReference type="ARBA" id="ARBA00022723"/>
    </source>
</evidence>
<dbReference type="PANTHER" id="PTHR12589:SF7">
    <property type="entry name" value="6-PYRUVOYL TETRAHYDROBIOPTERIN SYNTHASE"/>
    <property type="match status" value="1"/>
</dbReference>
<dbReference type="GO" id="GO:0046872">
    <property type="term" value="F:metal ion binding"/>
    <property type="evidence" value="ECO:0007669"/>
    <property type="project" value="UniProtKB-KW"/>
</dbReference>
<evidence type="ECO:0000256" key="10">
    <source>
        <dbReference type="PIRSR" id="PIRSR006113-2"/>
    </source>
</evidence>
<comment type="pathway">
    <text evidence="1 8">Purine metabolism; 7-cyano-7-deazaguanine biosynthesis.</text>
</comment>
<evidence type="ECO:0000313" key="12">
    <source>
        <dbReference type="Proteomes" id="UP000011765"/>
    </source>
</evidence>
<dbReference type="KEGG" id="tnr:Thena_1469"/>
<dbReference type="EC" id="4.-.-.-" evidence="8"/>
<dbReference type="InterPro" id="IPR038418">
    <property type="entry name" value="6-PTP_synth/QueD_sf"/>
</dbReference>
<feature type="binding site" evidence="10">
    <location>
        <position position="30"/>
    </location>
    <ligand>
        <name>Zn(2+)</name>
        <dbReference type="ChEBI" id="CHEBI:29105"/>
    </ligand>
</feature>
<gene>
    <name evidence="11" type="ORF">Thena_1469</name>
</gene>
<dbReference type="RefSeq" id="WP_013756802.1">
    <property type="nucleotide sequence ID" value="NC_015499.1"/>
</dbReference>
<accession>M1E713</accession>
<evidence type="ECO:0000256" key="9">
    <source>
        <dbReference type="PIRSR" id="PIRSR006113-1"/>
    </source>
</evidence>
<protein>
    <recommendedName>
        <fullName evidence="3 8">6-carboxy-5,6,7,8-tetrahydropterin synthase</fullName>
        <ecNumber evidence="8">4.-.-.-</ecNumber>
    </recommendedName>
</protein>
<dbReference type="GO" id="GO:0008616">
    <property type="term" value="P:tRNA queuosine(34) biosynthetic process"/>
    <property type="evidence" value="ECO:0007669"/>
    <property type="project" value="UniProtKB-KW"/>
</dbReference>
<evidence type="ECO:0000256" key="5">
    <source>
        <dbReference type="ARBA" id="ARBA00022833"/>
    </source>
</evidence>
<reference evidence="11 12" key="1">
    <citation type="submission" date="2011-04" db="EMBL/GenBank/DDBJ databases">
        <title>The complete genome of Thermodesulfobium narugense DSM 14796.</title>
        <authorList>
            <consortium name="US DOE Joint Genome Institute (JGI-PGF)"/>
            <person name="Lucas S."/>
            <person name="Han J."/>
            <person name="Lapidus A."/>
            <person name="Bruce D."/>
            <person name="Goodwin L."/>
            <person name="Pitluck S."/>
            <person name="Peters L."/>
            <person name="Kyrpides N."/>
            <person name="Mavromatis K."/>
            <person name="Pagani I."/>
            <person name="Ivanova N."/>
            <person name="Ovchinnikova G."/>
            <person name="Zhang X."/>
            <person name="Saunders L."/>
            <person name="Detter J.C."/>
            <person name="Tapia R."/>
            <person name="Han C."/>
            <person name="Land M."/>
            <person name="Hauser L."/>
            <person name="Markowitz V."/>
            <person name="Cheng J.-F."/>
            <person name="Hugenholtz P."/>
            <person name="Woyke T."/>
            <person name="Wu D."/>
            <person name="Spring S."/>
            <person name="Schroeder M."/>
            <person name="Brambilla E."/>
            <person name="Klenk H.-P."/>
            <person name="Eisen J.A."/>
        </authorList>
    </citation>
    <scope>NUCLEOTIDE SEQUENCE [LARGE SCALE GENOMIC DNA]</scope>
    <source>
        <strain evidence="11 12">DSM 14796</strain>
    </source>
</reference>
<evidence type="ECO:0000313" key="11">
    <source>
        <dbReference type="EMBL" id="AEE15081.1"/>
    </source>
</evidence>
<dbReference type="PIRSF" id="PIRSF006113">
    <property type="entry name" value="PTP_synth"/>
    <property type="match status" value="1"/>
</dbReference>
<feature type="active site" description="Proton acceptor" evidence="9">
    <location>
        <position position="24"/>
    </location>
</feature>
<dbReference type="HOGENOM" id="CLU_111016_6_3_9"/>
<evidence type="ECO:0000256" key="1">
    <source>
        <dbReference type="ARBA" id="ARBA00005061"/>
    </source>
</evidence>
<comment type="similarity">
    <text evidence="2 8">Belongs to the PTPS family. QueD subfamily.</text>
</comment>
<dbReference type="STRING" id="747365.Thena_1469"/>
<organism evidence="11 12">
    <name type="scientific">Thermodesulfobium narugense DSM 14796</name>
    <dbReference type="NCBI Taxonomy" id="747365"/>
    <lineage>
        <taxon>Bacteria</taxon>
        <taxon>Pseudomonadati</taxon>
        <taxon>Thermodesulfobiota</taxon>
        <taxon>Thermodesulfobiia</taxon>
        <taxon>Thermodesulfobiales</taxon>
        <taxon>Thermodesulfobiaceae</taxon>
        <taxon>Thermodesulfobium</taxon>
    </lineage>
</organism>
<feature type="binding site" evidence="10">
    <location>
        <position position="28"/>
    </location>
    <ligand>
        <name>Zn(2+)</name>
        <dbReference type="ChEBI" id="CHEBI:29105"/>
    </ligand>
</feature>
<sequence>MRIKVYKEFSFSAAHKLVDYKGDCANLHGHTYRLGVAVSGPIGENSMVIDFKILKNIVEERIISKLDHKYLNDIIYNPTAEKVCEWILNELKDSVPESVKLEFVRLWESETSYVEISV</sequence>
<dbReference type="GO" id="GO:0070497">
    <property type="term" value="F:6-carboxytetrahydropterin synthase activity"/>
    <property type="evidence" value="ECO:0007669"/>
    <property type="project" value="UniProtKB-EC"/>
</dbReference>
<keyword evidence="12" id="KW-1185">Reference proteome</keyword>
<evidence type="ECO:0000256" key="6">
    <source>
        <dbReference type="ARBA" id="ARBA00023239"/>
    </source>
</evidence>
<dbReference type="eggNOG" id="COG0720">
    <property type="taxonomic scope" value="Bacteria"/>
</dbReference>
<dbReference type="SUPFAM" id="SSF55620">
    <property type="entry name" value="Tetrahydrobiopterin biosynthesis enzymes-like"/>
    <property type="match status" value="1"/>
</dbReference>
<comment type="catalytic activity">
    <reaction evidence="7 8">
        <text>7,8-dihydroneopterin 3'-triphosphate + H2O = 6-carboxy-5,6,7,8-tetrahydropterin + triphosphate + acetaldehyde + 2 H(+)</text>
        <dbReference type="Rhea" id="RHEA:27966"/>
        <dbReference type="ChEBI" id="CHEBI:15343"/>
        <dbReference type="ChEBI" id="CHEBI:15377"/>
        <dbReference type="ChEBI" id="CHEBI:15378"/>
        <dbReference type="ChEBI" id="CHEBI:18036"/>
        <dbReference type="ChEBI" id="CHEBI:58462"/>
        <dbReference type="ChEBI" id="CHEBI:61032"/>
        <dbReference type="EC" id="4.1.2.50"/>
    </reaction>
</comment>
<keyword evidence="4 8" id="KW-0479">Metal-binding</keyword>
<dbReference type="PANTHER" id="PTHR12589">
    <property type="entry name" value="PYRUVOYL TETRAHYDROBIOPTERIN SYNTHASE"/>
    <property type="match status" value="1"/>
</dbReference>
<proteinExistence type="inferred from homology"/>
<feature type="active site" description="Charge relay system" evidence="9">
    <location>
        <position position="68"/>
    </location>
</feature>
<feature type="active site" description="Charge relay system" evidence="9">
    <location>
        <position position="108"/>
    </location>
</feature>
<dbReference type="NCBIfam" id="TIGR03367">
    <property type="entry name" value="queuosine_QueD"/>
    <property type="match status" value="1"/>
</dbReference>
<dbReference type="InterPro" id="IPR007115">
    <property type="entry name" value="6-PTP_synth/QueD"/>
</dbReference>
<keyword evidence="5 8" id="KW-0862">Zinc</keyword>
<dbReference type="Gene3D" id="3.30.479.10">
    <property type="entry name" value="6-pyruvoyl tetrahydropterin synthase/QueD"/>
    <property type="match status" value="1"/>
</dbReference>
<evidence type="ECO:0000256" key="7">
    <source>
        <dbReference type="ARBA" id="ARBA00048807"/>
    </source>
</evidence>
<feature type="binding site" evidence="10">
    <location>
        <position position="15"/>
    </location>
    <ligand>
        <name>Zn(2+)</name>
        <dbReference type="ChEBI" id="CHEBI:29105"/>
    </ligand>
</feature>
<evidence type="ECO:0000256" key="3">
    <source>
        <dbReference type="ARBA" id="ARBA00018141"/>
    </source>
</evidence>
<dbReference type="AlphaFoldDB" id="M1E713"/>
<keyword evidence="6 8" id="KW-0456">Lyase</keyword>
<dbReference type="Pfam" id="PF01242">
    <property type="entry name" value="PTPS"/>
    <property type="match status" value="1"/>
</dbReference>
<dbReference type="EMBL" id="CP002690">
    <property type="protein sequence ID" value="AEE15081.1"/>
    <property type="molecule type" value="Genomic_DNA"/>
</dbReference>
<keyword evidence="8" id="KW-0671">Queuosine biosynthesis</keyword>
<evidence type="ECO:0000256" key="8">
    <source>
        <dbReference type="PIRNR" id="PIRNR006113"/>
    </source>
</evidence>